<keyword evidence="3" id="KW-0489">Methyltransferase</keyword>
<dbReference type="GO" id="GO:0008170">
    <property type="term" value="F:N-methyltransferase activity"/>
    <property type="evidence" value="ECO:0007669"/>
    <property type="project" value="InterPro"/>
</dbReference>
<sequence>MAAAPLKAWLQALGYDRLGDALISDPAEVGARAYAAELHDLLREDGEFRINAVFLVEETPTVCFVEAARVPTVEAVDAVRQRLWNQNLASALLVISDEEVRAYSVPKWKNALVYDALSRADAKSDGPWSASEVLSSELQQRLEDWFDPSRRVDRDLLRQLSNAVTQLTSGDIPLISRQIDAQMLLAQVLFISYLEHRGIVGDDYRLAHDLKTLREFVVASNGADIDKLIAQLKIDFNGDFLEPSEITWADLPQGALTIVGRLLSRVDLGTGQADFWNYDFSQIPVELLSGIYETFLQDERKIDGAYYTPRVLAELAITHALAGFDDPTILKLYDGACGSGILLTTAFRKIVAHRQANLGRALEIGERISLLESTIYGGDVNRIACRVTAFSLYLCLLERLSPRDLLRLQQDHECKLPKLVGKNIVEGQEQGDFFSDANPFSASGGFDVVVSNPPWRELRADEGINASGWAARNKVRMPHRQIAAAFAAKATEAAKAGGRIALILPTSLITAPTNADFLRQFTTRVQLERMVNLADFRRLLFAQAEHACTVLVATNRPGLTDGRVEGEFEYLMPKCDISFAFNRLTLHDYDKITVPRSSLVAGNDELRRRFWGGQRDEALFYRLSALPNLNDCIRKEKWPVGKGYHKRDGGKSVDHQPLAQYPFLATRELNAPRLSVSGFSLQALPISDGVASYGDFALYDGPRVLWPDGTSPELEIRAAYTNLRFCFPSGVGAIGVGKGGDAIAQFLACYLRSSLASYWLILTGYSAAAERARVTVKEIKSLPFIHPERHPDKELVRKILGEAEALISAFDTPHGQIFSESYYEDARNKLDHLVFDYFGLKQAERALIEDMVQLVAYSLQPTSYAELHTPLQEKPTTEAQAAYLGELVHGLKAWSRHGKGAIRASLVERGGFKTPLDVVHVALSESVADVERGPPHGSSIPALLDAIAAEAEQGRAIDFFSMPNSIFIWADDVYLVKPSRMRFWTRSAALRDADEVVAMLVGDRATKVNAA</sequence>
<dbReference type="PROSITE" id="PS00092">
    <property type="entry name" value="N6_MTASE"/>
    <property type="match status" value="1"/>
</dbReference>
<keyword evidence="5" id="KW-0680">Restriction system</keyword>
<dbReference type="EC" id="2.1.1.72" evidence="2"/>
<dbReference type="Pfam" id="PF02384">
    <property type="entry name" value="N6_Mtase"/>
    <property type="match status" value="1"/>
</dbReference>
<dbReference type="Proteomes" id="UP000234479">
    <property type="component" value="Unassembled WGS sequence"/>
</dbReference>
<keyword evidence="9" id="KW-1185">Reference proteome</keyword>
<dbReference type="PANTHER" id="PTHR33841:SF1">
    <property type="entry name" value="DNA METHYLTRANSFERASE A"/>
    <property type="match status" value="1"/>
</dbReference>
<dbReference type="Gene3D" id="3.40.50.150">
    <property type="entry name" value="Vaccinia Virus protein VP39"/>
    <property type="match status" value="1"/>
</dbReference>
<keyword evidence="4" id="KW-0808">Transferase</keyword>
<evidence type="ECO:0000256" key="5">
    <source>
        <dbReference type="ARBA" id="ARBA00022747"/>
    </source>
</evidence>
<gene>
    <name evidence="8" type="ORF">SGCZBJ_04265</name>
</gene>
<dbReference type="InterPro" id="IPR003356">
    <property type="entry name" value="DNA_methylase_A-5"/>
</dbReference>
<dbReference type="SUPFAM" id="SSF53335">
    <property type="entry name" value="S-adenosyl-L-methionine-dependent methyltransferases"/>
    <property type="match status" value="1"/>
</dbReference>
<dbReference type="InterPro" id="IPR002052">
    <property type="entry name" value="DNA_methylase_N6_adenine_CS"/>
</dbReference>
<dbReference type="GO" id="GO:0009307">
    <property type="term" value="P:DNA restriction-modification system"/>
    <property type="evidence" value="ECO:0007669"/>
    <property type="project" value="UniProtKB-KW"/>
</dbReference>
<protein>
    <recommendedName>
        <fullName evidence="2">site-specific DNA-methyltransferase (adenine-specific)</fullName>
        <ecNumber evidence="2">2.1.1.72</ecNumber>
    </recommendedName>
</protein>
<evidence type="ECO:0000313" key="8">
    <source>
        <dbReference type="EMBL" id="PLR28225.1"/>
    </source>
</evidence>
<evidence type="ECO:0000256" key="1">
    <source>
        <dbReference type="ARBA" id="ARBA00006594"/>
    </source>
</evidence>
<dbReference type="EMBL" id="PJRS01000010">
    <property type="protein sequence ID" value="PLR28225.1"/>
    <property type="molecule type" value="Genomic_DNA"/>
</dbReference>
<feature type="domain" description="DNA methylase adenine-specific" evidence="7">
    <location>
        <begin position="287"/>
        <end position="552"/>
    </location>
</feature>
<dbReference type="GO" id="GO:0032259">
    <property type="term" value="P:methylation"/>
    <property type="evidence" value="ECO:0007669"/>
    <property type="project" value="UniProtKB-KW"/>
</dbReference>
<organism evidence="8 9">
    <name type="scientific">Caulobacter zeae</name>
    <dbReference type="NCBI Taxonomy" id="2055137"/>
    <lineage>
        <taxon>Bacteria</taxon>
        <taxon>Pseudomonadati</taxon>
        <taxon>Pseudomonadota</taxon>
        <taxon>Alphaproteobacteria</taxon>
        <taxon>Caulobacterales</taxon>
        <taxon>Caulobacteraceae</taxon>
        <taxon>Caulobacter</taxon>
    </lineage>
</organism>
<dbReference type="PANTHER" id="PTHR33841">
    <property type="entry name" value="DNA METHYLTRANSFERASE YEEA-RELATED"/>
    <property type="match status" value="1"/>
</dbReference>
<evidence type="ECO:0000256" key="2">
    <source>
        <dbReference type="ARBA" id="ARBA00011900"/>
    </source>
</evidence>
<proteinExistence type="inferred from homology"/>
<reference evidence="8 9" key="1">
    <citation type="submission" date="2017-12" db="EMBL/GenBank/DDBJ databases">
        <title>The genome sequence of Caulobacter sp. 410.</title>
        <authorList>
            <person name="Gao J."/>
            <person name="Mao X."/>
            <person name="Sun J."/>
        </authorList>
    </citation>
    <scope>NUCLEOTIDE SEQUENCE [LARGE SCALE GENOMIC DNA]</scope>
    <source>
        <strain evidence="8 9">410</strain>
    </source>
</reference>
<name>A0A2N5DQE1_9CAUL</name>
<evidence type="ECO:0000256" key="4">
    <source>
        <dbReference type="ARBA" id="ARBA00022679"/>
    </source>
</evidence>
<comment type="caution">
    <text evidence="8">The sequence shown here is derived from an EMBL/GenBank/DDBJ whole genome shotgun (WGS) entry which is preliminary data.</text>
</comment>
<evidence type="ECO:0000256" key="3">
    <source>
        <dbReference type="ARBA" id="ARBA00022603"/>
    </source>
</evidence>
<evidence type="ECO:0000256" key="6">
    <source>
        <dbReference type="ARBA" id="ARBA00047942"/>
    </source>
</evidence>
<evidence type="ECO:0000259" key="7">
    <source>
        <dbReference type="Pfam" id="PF02384"/>
    </source>
</evidence>
<dbReference type="PRINTS" id="PR00507">
    <property type="entry name" value="N12N6MTFRASE"/>
</dbReference>
<dbReference type="AlphaFoldDB" id="A0A2N5DQE1"/>
<comment type="catalytic activity">
    <reaction evidence="6">
        <text>a 2'-deoxyadenosine in DNA + S-adenosyl-L-methionine = an N(6)-methyl-2'-deoxyadenosine in DNA + S-adenosyl-L-homocysteine + H(+)</text>
        <dbReference type="Rhea" id="RHEA:15197"/>
        <dbReference type="Rhea" id="RHEA-COMP:12418"/>
        <dbReference type="Rhea" id="RHEA-COMP:12419"/>
        <dbReference type="ChEBI" id="CHEBI:15378"/>
        <dbReference type="ChEBI" id="CHEBI:57856"/>
        <dbReference type="ChEBI" id="CHEBI:59789"/>
        <dbReference type="ChEBI" id="CHEBI:90615"/>
        <dbReference type="ChEBI" id="CHEBI:90616"/>
        <dbReference type="EC" id="2.1.1.72"/>
    </reaction>
</comment>
<dbReference type="InterPro" id="IPR029063">
    <property type="entry name" value="SAM-dependent_MTases_sf"/>
</dbReference>
<comment type="similarity">
    <text evidence="1">Belongs to the N(4)/N(6)-methyltransferase family.</text>
</comment>
<dbReference type="GO" id="GO:0003677">
    <property type="term" value="F:DNA binding"/>
    <property type="evidence" value="ECO:0007669"/>
    <property type="project" value="InterPro"/>
</dbReference>
<dbReference type="InterPro" id="IPR050953">
    <property type="entry name" value="N4_N6_ade-DNA_methylase"/>
</dbReference>
<dbReference type="GO" id="GO:0009007">
    <property type="term" value="F:site-specific DNA-methyltransferase (adenine-specific) activity"/>
    <property type="evidence" value="ECO:0007669"/>
    <property type="project" value="UniProtKB-EC"/>
</dbReference>
<dbReference type="OrthoDB" id="9806213at2"/>
<accession>A0A2N5DQE1</accession>
<evidence type="ECO:0000313" key="9">
    <source>
        <dbReference type="Proteomes" id="UP000234479"/>
    </source>
</evidence>